<feature type="transmembrane region" description="Helical" evidence="5">
    <location>
        <begin position="453"/>
        <end position="473"/>
    </location>
</feature>
<evidence type="ECO:0000256" key="2">
    <source>
        <dbReference type="ARBA" id="ARBA00022692"/>
    </source>
</evidence>
<evidence type="ECO:0000259" key="6">
    <source>
        <dbReference type="PROSITE" id="PS50850"/>
    </source>
</evidence>
<dbReference type="OrthoDB" id="5958014at2759"/>
<keyword evidence="8" id="KW-1185">Reference proteome</keyword>
<dbReference type="EnsemblMetazoa" id="XM_021047010.2">
    <property type="protein sequence ID" value="XP_020902669.1"/>
    <property type="gene ID" value="LOC110241168"/>
</dbReference>
<feature type="domain" description="Major facilitator superfamily (MFS) profile" evidence="6">
    <location>
        <begin position="23"/>
        <end position="478"/>
    </location>
</feature>
<dbReference type="GO" id="GO:0022857">
    <property type="term" value="F:transmembrane transporter activity"/>
    <property type="evidence" value="ECO:0007669"/>
    <property type="project" value="InterPro"/>
</dbReference>
<dbReference type="Gene3D" id="1.20.1250.20">
    <property type="entry name" value="MFS general substrate transporter like domains"/>
    <property type="match status" value="1"/>
</dbReference>
<feature type="transmembrane region" description="Helical" evidence="5">
    <location>
        <begin position="22"/>
        <end position="46"/>
    </location>
</feature>
<feature type="transmembrane region" description="Helical" evidence="5">
    <location>
        <begin position="193"/>
        <end position="215"/>
    </location>
</feature>
<dbReference type="PANTHER" id="PTHR24064">
    <property type="entry name" value="SOLUTE CARRIER FAMILY 22 MEMBER"/>
    <property type="match status" value="1"/>
</dbReference>
<feature type="transmembrane region" description="Helical" evidence="5">
    <location>
        <begin position="104"/>
        <end position="124"/>
    </location>
</feature>
<evidence type="ECO:0000313" key="8">
    <source>
        <dbReference type="Proteomes" id="UP000887567"/>
    </source>
</evidence>
<dbReference type="RefSeq" id="XP_020902669.1">
    <property type="nucleotide sequence ID" value="XM_021047010.2"/>
</dbReference>
<proteinExistence type="predicted"/>
<evidence type="ECO:0000313" key="7">
    <source>
        <dbReference type="EnsemblMetazoa" id="XP_020902669.1"/>
    </source>
</evidence>
<feature type="transmembrane region" description="Helical" evidence="5">
    <location>
        <begin position="136"/>
        <end position="159"/>
    </location>
</feature>
<dbReference type="InterPro" id="IPR005828">
    <property type="entry name" value="MFS_sugar_transport-like"/>
</dbReference>
<organism evidence="7 8">
    <name type="scientific">Exaiptasia diaphana</name>
    <name type="common">Tropical sea anemone</name>
    <name type="synonym">Aiptasia pulchella</name>
    <dbReference type="NCBI Taxonomy" id="2652724"/>
    <lineage>
        <taxon>Eukaryota</taxon>
        <taxon>Metazoa</taxon>
        <taxon>Cnidaria</taxon>
        <taxon>Anthozoa</taxon>
        <taxon>Hexacorallia</taxon>
        <taxon>Actiniaria</taxon>
        <taxon>Aiptasiidae</taxon>
        <taxon>Exaiptasia</taxon>
    </lineage>
</organism>
<keyword evidence="3 5" id="KW-1133">Transmembrane helix</keyword>
<dbReference type="PROSITE" id="PS50850">
    <property type="entry name" value="MFS"/>
    <property type="match status" value="1"/>
</dbReference>
<evidence type="ECO:0000256" key="3">
    <source>
        <dbReference type="ARBA" id="ARBA00022989"/>
    </source>
</evidence>
<dbReference type="KEGG" id="epa:110241168"/>
<evidence type="ECO:0000256" key="4">
    <source>
        <dbReference type="ARBA" id="ARBA00023136"/>
    </source>
</evidence>
<dbReference type="SUPFAM" id="SSF103473">
    <property type="entry name" value="MFS general substrate transporter"/>
    <property type="match status" value="1"/>
</dbReference>
<dbReference type="InterPro" id="IPR036259">
    <property type="entry name" value="MFS_trans_sf"/>
</dbReference>
<feature type="transmembrane region" description="Helical" evidence="5">
    <location>
        <begin position="299"/>
        <end position="320"/>
    </location>
</feature>
<protein>
    <recommendedName>
        <fullName evidence="6">Major facilitator superfamily (MFS) profile domain-containing protein</fullName>
    </recommendedName>
</protein>
<comment type="subcellular location">
    <subcellularLocation>
        <location evidence="1">Membrane</location>
        <topology evidence="1">Multi-pass membrane protein</topology>
    </subcellularLocation>
</comment>
<sequence length="508" mass="56777">MAVSIDDAFQHVGSMGRYQIRLVAMFLFCAFCAFGFQALLITFIAAEPGWTCAENSTACNFTEVQKPGSDMYKKRCDMNRSDWEFTKEFNSAVTQWELVCDRSILQSVSTSSIFAGWLLGAIVLSWVSDKTGRRKVAYFGSLLIIAFALLGAASPYFWMFVLCRAIVGFGIGGTSLNQFVLITEFVGPQHRNLAGTLVWFAWTFSYMALALFAYFLRDWQILTIVVSVTGIPFVLFWWFIPESVRWLLVKGRVMEGERILKDVAEFNKKEPLNEPLLVTANADCAPTASFFDLFRDRKMARLTIILWVAWAVNSMVYYGVSLSSPSLGGNMYFNFFLTSIIEIPSNGAAIYVMKKFGRKKSTVIPMILASFAAIGAVLLMKDTSDKGFYAGRIIMAMLAKFFILISFDSIYVYSAELLPTVVRNLGMGTASACGRAGSFLSSYVVWLERVHKLLPYGVMAAASLVAGLLCILLPETKDQPMPEVLEREPSEIELIPQEDSNQNKKQII</sequence>
<dbReference type="Pfam" id="PF00083">
    <property type="entry name" value="Sugar_tr"/>
    <property type="match status" value="1"/>
</dbReference>
<keyword evidence="4 5" id="KW-0472">Membrane</keyword>
<dbReference type="PROSITE" id="PS00217">
    <property type="entry name" value="SUGAR_TRANSPORT_2"/>
    <property type="match status" value="1"/>
</dbReference>
<dbReference type="InterPro" id="IPR020846">
    <property type="entry name" value="MFS_dom"/>
</dbReference>
<evidence type="ECO:0000256" key="1">
    <source>
        <dbReference type="ARBA" id="ARBA00004141"/>
    </source>
</evidence>
<feature type="transmembrane region" description="Helical" evidence="5">
    <location>
        <begin position="165"/>
        <end position="186"/>
    </location>
</feature>
<dbReference type="OMA" id="WRILTIA"/>
<keyword evidence="2 5" id="KW-0812">Transmembrane</keyword>
<feature type="transmembrane region" description="Helical" evidence="5">
    <location>
        <begin position="221"/>
        <end position="240"/>
    </location>
</feature>
<dbReference type="InterPro" id="IPR005829">
    <property type="entry name" value="Sugar_transporter_CS"/>
</dbReference>
<dbReference type="Proteomes" id="UP000887567">
    <property type="component" value="Unplaced"/>
</dbReference>
<evidence type="ECO:0000256" key="5">
    <source>
        <dbReference type="SAM" id="Phobius"/>
    </source>
</evidence>
<dbReference type="GeneID" id="110241168"/>
<dbReference type="GO" id="GO:0016020">
    <property type="term" value="C:membrane"/>
    <property type="evidence" value="ECO:0007669"/>
    <property type="project" value="UniProtKB-SubCell"/>
</dbReference>
<accession>A0A913XE18</accession>
<name>A0A913XE18_EXADI</name>
<feature type="transmembrane region" description="Helical" evidence="5">
    <location>
        <begin position="393"/>
        <end position="413"/>
    </location>
</feature>
<feature type="transmembrane region" description="Helical" evidence="5">
    <location>
        <begin position="425"/>
        <end position="447"/>
    </location>
</feature>
<dbReference type="AlphaFoldDB" id="A0A913XE18"/>
<dbReference type="CDD" id="cd17317">
    <property type="entry name" value="MFS_SLC22"/>
    <property type="match status" value="1"/>
</dbReference>
<reference evidence="7" key="1">
    <citation type="submission" date="2022-11" db="UniProtKB">
        <authorList>
            <consortium name="EnsemblMetazoa"/>
        </authorList>
    </citation>
    <scope>IDENTIFICATION</scope>
</reference>
<feature type="transmembrane region" description="Helical" evidence="5">
    <location>
        <begin position="363"/>
        <end position="381"/>
    </location>
</feature>